<evidence type="ECO:0000313" key="2">
    <source>
        <dbReference type="EMBL" id="KAK3369934.1"/>
    </source>
</evidence>
<organism evidence="2 3">
    <name type="scientific">Podospora didyma</name>
    <dbReference type="NCBI Taxonomy" id="330526"/>
    <lineage>
        <taxon>Eukaryota</taxon>
        <taxon>Fungi</taxon>
        <taxon>Dikarya</taxon>
        <taxon>Ascomycota</taxon>
        <taxon>Pezizomycotina</taxon>
        <taxon>Sordariomycetes</taxon>
        <taxon>Sordariomycetidae</taxon>
        <taxon>Sordariales</taxon>
        <taxon>Podosporaceae</taxon>
        <taxon>Podospora</taxon>
    </lineage>
</organism>
<accession>A0AAE0K4R7</accession>
<keyword evidence="1" id="KW-1133">Transmembrane helix</keyword>
<reference evidence="2" key="2">
    <citation type="submission" date="2023-06" db="EMBL/GenBank/DDBJ databases">
        <authorList>
            <consortium name="Lawrence Berkeley National Laboratory"/>
            <person name="Haridas S."/>
            <person name="Hensen N."/>
            <person name="Bonometti L."/>
            <person name="Westerberg I."/>
            <person name="Brannstrom I.O."/>
            <person name="Guillou S."/>
            <person name="Cros-Aarteil S."/>
            <person name="Calhoun S."/>
            <person name="Kuo A."/>
            <person name="Mondo S."/>
            <person name="Pangilinan J."/>
            <person name="Riley R."/>
            <person name="LaButti K."/>
            <person name="Andreopoulos B."/>
            <person name="Lipzen A."/>
            <person name="Chen C."/>
            <person name="Yanf M."/>
            <person name="Daum C."/>
            <person name="Ng V."/>
            <person name="Clum A."/>
            <person name="Steindorff A."/>
            <person name="Ohm R."/>
            <person name="Martin F."/>
            <person name="Silar P."/>
            <person name="Natvig D."/>
            <person name="Lalanne C."/>
            <person name="Gautier V."/>
            <person name="Ament-velasquez S.L."/>
            <person name="Kruys A."/>
            <person name="Hutchinson M.I."/>
            <person name="Powell A.J."/>
            <person name="Barry K."/>
            <person name="Miller A.N."/>
            <person name="Grigoriev I.V."/>
            <person name="Debuchy R."/>
            <person name="Gladieux P."/>
            <person name="Thoren M.H."/>
            <person name="Johannesson H."/>
        </authorList>
    </citation>
    <scope>NUCLEOTIDE SEQUENCE</scope>
    <source>
        <strain evidence="2">CBS 232.78</strain>
    </source>
</reference>
<evidence type="ECO:0008006" key="4">
    <source>
        <dbReference type="Google" id="ProtNLM"/>
    </source>
</evidence>
<keyword evidence="1" id="KW-0812">Transmembrane</keyword>
<dbReference type="EMBL" id="JAULSW010000009">
    <property type="protein sequence ID" value="KAK3369934.1"/>
    <property type="molecule type" value="Genomic_DNA"/>
</dbReference>
<gene>
    <name evidence="2" type="ORF">B0H63DRAFT_485793</name>
</gene>
<dbReference type="Proteomes" id="UP001285441">
    <property type="component" value="Unassembled WGS sequence"/>
</dbReference>
<protein>
    <recommendedName>
        <fullName evidence="4">Heterokaryon incompatibility domain-containing protein</fullName>
    </recommendedName>
</protein>
<feature type="transmembrane region" description="Helical" evidence="1">
    <location>
        <begin position="235"/>
        <end position="256"/>
    </location>
</feature>
<proteinExistence type="predicted"/>
<comment type="caution">
    <text evidence="2">The sequence shown here is derived from an EMBL/GenBank/DDBJ whole genome shotgun (WGS) entry which is preliminary data.</text>
</comment>
<dbReference type="InterPro" id="IPR052895">
    <property type="entry name" value="HetReg/Transcr_Mod"/>
</dbReference>
<evidence type="ECO:0000256" key="1">
    <source>
        <dbReference type="SAM" id="Phobius"/>
    </source>
</evidence>
<keyword evidence="1" id="KW-0472">Membrane</keyword>
<dbReference type="PANTHER" id="PTHR24148:SF73">
    <property type="entry name" value="HET DOMAIN PROTEIN (AFU_ORTHOLOGUE AFUA_8G01020)"/>
    <property type="match status" value="1"/>
</dbReference>
<reference evidence="2" key="1">
    <citation type="journal article" date="2023" name="Mol. Phylogenet. Evol.">
        <title>Genome-scale phylogeny and comparative genomics of the fungal order Sordariales.</title>
        <authorList>
            <person name="Hensen N."/>
            <person name="Bonometti L."/>
            <person name="Westerberg I."/>
            <person name="Brannstrom I.O."/>
            <person name="Guillou S."/>
            <person name="Cros-Aarteil S."/>
            <person name="Calhoun S."/>
            <person name="Haridas S."/>
            <person name="Kuo A."/>
            <person name="Mondo S."/>
            <person name="Pangilinan J."/>
            <person name="Riley R."/>
            <person name="LaButti K."/>
            <person name="Andreopoulos B."/>
            <person name="Lipzen A."/>
            <person name="Chen C."/>
            <person name="Yan M."/>
            <person name="Daum C."/>
            <person name="Ng V."/>
            <person name="Clum A."/>
            <person name="Steindorff A."/>
            <person name="Ohm R.A."/>
            <person name="Martin F."/>
            <person name="Silar P."/>
            <person name="Natvig D.O."/>
            <person name="Lalanne C."/>
            <person name="Gautier V."/>
            <person name="Ament-Velasquez S.L."/>
            <person name="Kruys A."/>
            <person name="Hutchinson M.I."/>
            <person name="Powell A.J."/>
            <person name="Barry K."/>
            <person name="Miller A.N."/>
            <person name="Grigoriev I.V."/>
            <person name="Debuchy R."/>
            <person name="Gladieux P."/>
            <person name="Hiltunen Thoren M."/>
            <person name="Johannesson H."/>
        </authorList>
    </citation>
    <scope>NUCLEOTIDE SEQUENCE</scope>
    <source>
        <strain evidence="2">CBS 232.78</strain>
    </source>
</reference>
<evidence type="ECO:0000313" key="3">
    <source>
        <dbReference type="Proteomes" id="UP001285441"/>
    </source>
</evidence>
<dbReference type="PANTHER" id="PTHR24148">
    <property type="entry name" value="ANKYRIN REPEAT DOMAIN-CONTAINING PROTEIN 39 HOMOLOG-RELATED"/>
    <property type="match status" value="1"/>
</dbReference>
<name>A0AAE0K4R7_9PEZI</name>
<dbReference type="AlphaFoldDB" id="A0AAE0K4R7"/>
<keyword evidence="3" id="KW-1185">Reference proteome</keyword>
<sequence length="265" mass="30790">MLNVREPDITAWPPEEAAFFLCCLTTHPYWSRVWVIQEFLLNKEVDICCGSTRINWLRFKEYLYDFQLLHNSAAALRPLLTARHPDDTEPYLQPLLQLLVHYRHSSCKDPRDRVFALLGLVTPAERDALCEFFPDYNLSHDEVVVIALAHLMRFHPRRIKRHEADDIFMGLGVMEASATKKRRLFSMAGKHLRLRGLGEQAGNHVHLEQDSWDNAAERGGKNTTTSNNVPRHSKMGYWILALVPGCFLFLMQPSLLPSWLGRWWR</sequence>